<evidence type="ECO:0000313" key="3">
    <source>
        <dbReference type="Proteomes" id="UP000621560"/>
    </source>
</evidence>
<feature type="domain" description="Cupin type-2" evidence="1">
    <location>
        <begin position="42"/>
        <end position="110"/>
    </location>
</feature>
<dbReference type="RefSeq" id="WP_190914223.1">
    <property type="nucleotide sequence ID" value="NZ_JACXIZ010000007.1"/>
</dbReference>
<dbReference type="CDD" id="cd06987">
    <property type="entry name" value="cupin_MAE_RS03005"/>
    <property type="match status" value="1"/>
</dbReference>
<keyword evidence="3" id="KW-1185">Reference proteome</keyword>
<gene>
    <name evidence="2" type="ORF">IDH44_02145</name>
</gene>
<dbReference type="InterPro" id="IPR052538">
    <property type="entry name" value="Flavonoid_dioxygenase-like"/>
</dbReference>
<name>A0A927BQN0_9BACL</name>
<dbReference type="InterPro" id="IPR011051">
    <property type="entry name" value="RmlC_Cupin_sf"/>
</dbReference>
<proteinExistence type="predicted"/>
<dbReference type="AlphaFoldDB" id="A0A927BQN0"/>
<dbReference type="SUPFAM" id="SSF51182">
    <property type="entry name" value="RmlC-like cupins"/>
    <property type="match status" value="1"/>
</dbReference>
<dbReference type="Pfam" id="PF07883">
    <property type="entry name" value="Cupin_2"/>
    <property type="match status" value="1"/>
</dbReference>
<reference evidence="2" key="1">
    <citation type="submission" date="2020-09" db="EMBL/GenBank/DDBJ databases">
        <title>A novel bacterium of genus Paenibacillus, isolated from South China Sea.</title>
        <authorList>
            <person name="Huang H."/>
            <person name="Mo K."/>
            <person name="Hu Y."/>
        </authorList>
    </citation>
    <scope>NUCLEOTIDE SEQUENCE</scope>
    <source>
        <strain evidence="2">IB182496</strain>
    </source>
</reference>
<dbReference type="Gene3D" id="2.60.120.10">
    <property type="entry name" value="Jelly Rolls"/>
    <property type="match status" value="1"/>
</dbReference>
<dbReference type="Proteomes" id="UP000621560">
    <property type="component" value="Unassembled WGS sequence"/>
</dbReference>
<dbReference type="InterPro" id="IPR014710">
    <property type="entry name" value="RmlC-like_jellyroll"/>
</dbReference>
<organism evidence="2 3">
    <name type="scientific">Paenibacillus sabuli</name>
    <dbReference type="NCBI Taxonomy" id="2772509"/>
    <lineage>
        <taxon>Bacteria</taxon>
        <taxon>Bacillati</taxon>
        <taxon>Bacillota</taxon>
        <taxon>Bacilli</taxon>
        <taxon>Bacillales</taxon>
        <taxon>Paenibacillaceae</taxon>
        <taxon>Paenibacillus</taxon>
    </lineage>
</organism>
<dbReference type="PANTHER" id="PTHR43346:SF1">
    <property type="entry name" value="QUERCETIN 2,3-DIOXYGENASE-RELATED"/>
    <property type="match status" value="1"/>
</dbReference>
<accession>A0A927BQN0</accession>
<protein>
    <submittedName>
        <fullName evidence="2">Cupin domain-containing protein</fullName>
    </submittedName>
</protein>
<sequence>MTITGLVAGHLEDCPVYKIAAADTNKFVLLCDRTQVPFTSFIEIFDVGGRTPSNEHEVAHEYFYVLKGEGRAIVGDYETDIRTGSFIIVPPGNHHDILNTGEGKLYCLTVMAPDEKFSDLIKSGPVASLDEDDLAFLRGLGGA</sequence>
<dbReference type="InterPro" id="IPR013096">
    <property type="entry name" value="Cupin_2"/>
</dbReference>
<dbReference type="PANTHER" id="PTHR43346">
    <property type="entry name" value="LIGAND BINDING DOMAIN PROTEIN, PUTATIVE (AFU_ORTHOLOGUE AFUA_6G14370)-RELATED"/>
    <property type="match status" value="1"/>
</dbReference>
<dbReference type="EMBL" id="JACXIZ010000007">
    <property type="protein sequence ID" value="MBD2843980.1"/>
    <property type="molecule type" value="Genomic_DNA"/>
</dbReference>
<comment type="caution">
    <text evidence="2">The sequence shown here is derived from an EMBL/GenBank/DDBJ whole genome shotgun (WGS) entry which is preliminary data.</text>
</comment>
<evidence type="ECO:0000259" key="1">
    <source>
        <dbReference type="Pfam" id="PF07883"/>
    </source>
</evidence>
<evidence type="ECO:0000313" key="2">
    <source>
        <dbReference type="EMBL" id="MBD2843980.1"/>
    </source>
</evidence>